<organism evidence="1 2">
    <name type="scientific">Frigidibacter mobilis</name>
    <dbReference type="NCBI Taxonomy" id="1335048"/>
    <lineage>
        <taxon>Bacteria</taxon>
        <taxon>Pseudomonadati</taxon>
        <taxon>Pseudomonadota</taxon>
        <taxon>Alphaproteobacteria</taxon>
        <taxon>Rhodobacterales</taxon>
        <taxon>Paracoccaceae</taxon>
        <taxon>Frigidibacter</taxon>
    </lineage>
</organism>
<dbReference type="SUPFAM" id="SSF158837">
    <property type="entry name" value="AGR C 984p-like"/>
    <property type="match status" value="1"/>
</dbReference>
<gene>
    <name evidence="1" type="ORF">AKL17_0794</name>
</gene>
<evidence type="ECO:0000313" key="1">
    <source>
        <dbReference type="EMBL" id="AMY68053.1"/>
    </source>
</evidence>
<evidence type="ECO:0000313" key="2">
    <source>
        <dbReference type="Proteomes" id="UP000076128"/>
    </source>
</evidence>
<protein>
    <submittedName>
        <fullName evidence="1">Flagellar protein</fullName>
    </submittedName>
</protein>
<keyword evidence="1" id="KW-0969">Cilium</keyword>
<keyword evidence="1" id="KW-0966">Cell projection</keyword>
<dbReference type="InterPro" id="IPR023157">
    <property type="entry name" value="AGR-C-984p-like_sf"/>
</dbReference>
<keyword evidence="2" id="KW-1185">Reference proteome</keyword>
<sequence>MSFAPVVPFGGYAGWSFLTRTMEAQKQAFTQQASVQRDTDYFREKIGSVKTAEDLVADRRLLKVALGAFGLQGDINSRFFIQKVLSDGTLDNTDLANRLANKSYYELASAFAFDLATPSTQISTFADEIITAYRNRKFEEAVGTVSDEMRLALNARRELEKLAGKQSSDNTKWFTILGSAPLRSLFQTAFGLPKSFAAIDLDQQLGTMQSRADRYLGSREVAQFADPARVGDLIKLFLLRSQVQQVASISSGAAALTLLQNAQPKNLLSRLA</sequence>
<keyword evidence="1" id="KW-0282">Flagellum</keyword>
<proteinExistence type="predicted"/>
<accession>A0A161GJ96</accession>
<dbReference type="Gene3D" id="1.10.3700.10">
    <property type="entry name" value="AGR C 984p-like"/>
    <property type="match status" value="1"/>
</dbReference>
<dbReference type="InterPro" id="IPR010626">
    <property type="entry name" value="DUF1217"/>
</dbReference>
<dbReference type="KEGG" id="daa:AKL17_0794"/>
<reference evidence="1 2" key="1">
    <citation type="submission" date="2015-09" db="EMBL/GenBank/DDBJ databases">
        <title>Complete genome sequence of Defluviimonas alba cai42t isolated from an oilfield in Xinjiang.</title>
        <authorList>
            <person name="Geng S."/>
            <person name="Pan X."/>
            <person name="Wu X."/>
        </authorList>
    </citation>
    <scope>NUCLEOTIDE SEQUENCE [LARGE SCALE GENOMIC DNA]</scope>
    <source>
        <strain evidence="2">cai42</strain>
    </source>
</reference>
<dbReference type="OrthoDB" id="7824597at2"/>
<dbReference type="Proteomes" id="UP000076128">
    <property type="component" value="Chromosome"/>
</dbReference>
<dbReference type="EMBL" id="CP012661">
    <property type="protein sequence ID" value="AMY68053.1"/>
    <property type="molecule type" value="Genomic_DNA"/>
</dbReference>
<name>A0A161GJ96_9RHOB</name>
<dbReference type="Pfam" id="PF06748">
    <property type="entry name" value="DUF1217"/>
    <property type="match status" value="1"/>
</dbReference>
<dbReference type="STRING" id="1335048.AKL17_0794"/>
<dbReference type="RefSeq" id="WP_066809875.1">
    <property type="nucleotide sequence ID" value="NZ_CP012661.1"/>
</dbReference>
<dbReference type="AlphaFoldDB" id="A0A161GJ96"/>